<protein>
    <recommendedName>
        <fullName evidence="3">ATP phosphoribosyltransferase</fullName>
    </recommendedName>
</protein>
<gene>
    <name evidence="1" type="ORF">RHSIM_Rhsim09G0011300</name>
</gene>
<name>A0A834GDQ3_RHOSS</name>
<keyword evidence="2" id="KW-1185">Reference proteome</keyword>
<dbReference type="EMBL" id="WJXA01000009">
    <property type="protein sequence ID" value="KAF7132505.1"/>
    <property type="molecule type" value="Genomic_DNA"/>
</dbReference>
<proteinExistence type="predicted"/>
<accession>A0A834GDQ3</accession>
<evidence type="ECO:0000313" key="1">
    <source>
        <dbReference type="EMBL" id="KAF7132505.1"/>
    </source>
</evidence>
<evidence type="ECO:0000313" key="2">
    <source>
        <dbReference type="Proteomes" id="UP000626092"/>
    </source>
</evidence>
<reference evidence="1" key="1">
    <citation type="submission" date="2019-11" db="EMBL/GenBank/DDBJ databases">
        <authorList>
            <person name="Liu Y."/>
            <person name="Hou J."/>
            <person name="Li T.-Q."/>
            <person name="Guan C.-H."/>
            <person name="Wu X."/>
            <person name="Wu H.-Z."/>
            <person name="Ling F."/>
            <person name="Zhang R."/>
            <person name="Shi X.-G."/>
            <person name="Ren J.-P."/>
            <person name="Chen E.-F."/>
            <person name="Sun J.-M."/>
        </authorList>
    </citation>
    <scope>NUCLEOTIDE SEQUENCE</scope>
    <source>
        <strain evidence="1">Adult_tree_wgs_1</strain>
        <tissue evidence="1">Leaves</tissue>
    </source>
</reference>
<sequence length="119" mass="13439">MVVQLEERAFGILHSSGRNSMDLSHCHCNRCQPKDTMSTSVAFHRSYPLSASCSDVRFFANRDGRIAADYYAIVICVPKKLLYKSIQQLRAVTQASIELKWQSYPNLVDRPNCEARLGG</sequence>
<evidence type="ECO:0008006" key="3">
    <source>
        <dbReference type="Google" id="ProtNLM"/>
    </source>
</evidence>
<organism evidence="1 2">
    <name type="scientific">Rhododendron simsii</name>
    <name type="common">Sims's rhododendron</name>
    <dbReference type="NCBI Taxonomy" id="118357"/>
    <lineage>
        <taxon>Eukaryota</taxon>
        <taxon>Viridiplantae</taxon>
        <taxon>Streptophyta</taxon>
        <taxon>Embryophyta</taxon>
        <taxon>Tracheophyta</taxon>
        <taxon>Spermatophyta</taxon>
        <taxon>Magnoliopsida</taxon>
        <taxon>eudicotyledons</taxon>
        <taxon>Gunneridae</taxon>
        <taxon>Pentapetalae</taxon>
        <taxon>asterids</taxon>
        <taxon>Ericales</taxon>
        <taxon>Ericaceae</taxon>
        <taxon>Ericoideae</taxon>
        <taxon>Rhodoreae</taxon>
        <taxon>Rhododendron</taxon>
    </lineage>
</organism>
<dbReference type="OrthoDB" id="5600252at2759"/>
<dbReference type="AlphaFoldDB" id="A0A834GDQ3"/>
<comment type="caution">
    <text evidence="1">The sequence shown here is derived from an EMBL/GenBank/DDBJ whole genome shotgun (WGS) entry which is preliminary data.</text>
</comment>
<dbReference type="Proteomes" id="UP000626092">
    <property type="component" value="Unassembled WGS sequence"/>
</dbReference>